<protein>
    <submittedName>
        <fullName evidence="4">Bifunctional aldehyde dehydrogenase/enoyl-CoA hydratase</fullName>
    </submittedName>
</protein>
<keyword evidence="5" id="KW-1185">Reference proteome</keyword>
<proteinExistence type="predicted"/>
<dbReference type="CDD" id="cd07128">
    <property type="entry name" value="ALDH_MaoC-N"/>
    <property type="match status" value="1"/>
</dbReference>
<dbReference type="SUPFAM" id="SSF54637">
    <property type="entry name" value="Thioesterase/thiol ester dehydrase-isomerase"/>
    <property type="match status" value="1"/>
</dbReference>
<dbReference type="InterPro" id="IPR016163">
    <property type="entry name" value="Ald_DH_C"/>
</dbReference>
<evidence type="ECO:0000259" key="2">
    <source>
        <dbReference type="Pfam" id="PF00171"/>
    </source>
</evidence>
<dbReference type="InterPro" id="IPR016161">
    <property type="entry name" value="Ald_DH/histidinol_DH"/>
</dbReference>
<dbReference type="InterPro" id="IPR002539">
    <property type="entry name" value="MaoC-like_dom"/>
</dbReference>
<evidence type="ECO:0000256" key="1">
    <source>
        <dbReference type="ARBA" id="ARBA00023002"/>
    </source>
</evidence>
<dbReference type="InterPro" id="IPR015590">
    <property type="entry name" value="Aldehyde_DH_dom"/>
</dbReference>
<evidence type="ECO:0000259" key="3">
    <source>
        <dbReference type="Pfam" id="PF01575"/>
    </source>
</evidence>
<dbReference type="Proteomes" id="UP000645462">
    <property type="component" value="Unassembled WGS sequence"/>
</dbReference>
<accession>A0ABQ1KVQ5</accession>
<keyword evidence="1" id="KW-0560">Oxidoreductase</keyword>
<dbReference type="EMBL" id="BMFC01000006">
    <property type="protein sequence ID" value="GGC07843.1"/>
    <property type="molecule type" value="Genomic_DNA"/>
</dbReference>
<gene>
    <name evidence="4" type="primary">paaZ</name>
    <name evidence="4" type="ORF">GCM10011363_25710</name>
</gene>
<evidence type="ECO:0000313" key="4">
    <source>
        <dbReference type="EMBL" id="GGC07843.1"/>
    </source>
</evidence>
<dbReference type="Gene3D" id="3.40.605.10">
    <property type="entry name" value="Aldehyde Dehydrogenase, Chain A, domain 1"/>
    <property type="match status" value="1"/>
</dbReference>
<dbReference type="RefSeq" id="WP_188482462.1">
    <property type="nucleotide sequence ID" value="NZ_BMFC01000006.1"/>
</dbReference>
<dbReference type="Gene3D" id="3.40.309.10">
    <property type="entry name" value="Aldehyde Dehydrogenase, Chain A, domain 2"/>
    <property type="match status" value="1"/>
</dbReference>
<dbReference type="Pfam" id="PF01575">
    <property type="entry name" value="MaoC_dehydratas"/>
    <property type="match status" value="1"/>
</dbReference>
<dbReference type="Pfam" id="PF00171">
    <property type="entry name" value="Aldedh"/>
    <property type="match status" value="1"/>
</dbReference>
<dbReference type="InterPro" id="IPR029069">
    <property type="entry name" value="HotDog_dom_sf"/>
</dbReference>
<dbReference type="NCBIfam" id="NF008868">
    <property type="entry name" value="PRK11903.1"/>
    <property type="match status" value="1"/>
</dbReference>
<dbReference type="NCBIfam" id="TIGR02278">
    <property type="entry name" value="PaaN-DH"/>
    <property type="match status" value="1"/>
</dbReference>
<reference evidence="5" key="1">
    <citation type="journal article" date="2019" name="Int. J. Syst. Evol. Microbiol.">
        <title>The Global Catalogue of Microorganisms (GCM) 10K type strain sequencing project: providing services to taxonomists for standard genome sequencing and annotation.</title>
        <authorList>
            <consortium name="The Broad Institute Genomics Platform"/>
            <consortium name="The Broad Institute Genome Sequencing Center for Infectious Disease"/>
            <person name="Wu L."/>
            <person name="Ma J."/>
        </authorList>
    </citation>
    <scope>NUCLEOTIDE SEQUENCE [LARGE SCALE GENOMIC DNA]</scope>
    <source>
        <strain evidence="5">CGMCC 1.12478</strain>
    </source>
</reference>
<dbReference type="SUPFAM" id="SSF53720">
    <property type="entry name" value="ALDH-like"/>
    <property type="match status" value="1"/>
</dbReference>
<evidence type="ECO:0000313" key="5">
    <source>
        <dbReference type="Proteomes" id="UP000645462"/>
    </source>
</evidence>
<comment type="caution">
    <text evidence="4">The sequence shown here is derived from an EMBL/GenBank/DDBJ whole genome shotgun (WGS) entry which is preliminary data.</text>
</comment>
<dbReference type="PANTHER" id="PTHR43111">
    <property type="entry name" value="ALDEHYDE DEHYDROGENASE B-RELATED"/>
    <property type="match status" value="1"/>
</dbReference>
<dbReference type="Gene3D" id="3.10.129.10">
    <property type="entry name" value="Hotdog Thioesterase"/>
    <property type="match status" value="1"/>
</dbReference>
<feature type="domain" description="Aldehyde dehydrogenase" evidence="2">
    <location>
        <begin position="14"/>
        <end position="504"/>
    </location>
</feature>
<organism evidence="4 5">
    <name type="scientific">Marivita lacus</name>
    <dbReference type="NCBI Taxonomy" id="1323742"/>
    <lineage>
        <taxon>Bacteria</taxon>
        <taxon>Pseudomonadati</taxon>
        <taxon>Pseudomonadota</taxon>
        <taxon>Alphaproteobacteria</taxon>
        <taxon>Rhodobacterales</taxon>
        <taxon>Roseobacteraceae</taxon>
        <taxon>Marivita</taxon>
    </lineage>
</organism>
<dbReference type="PANTHER" id="PTHR43111:SF1">
    <property type="entry name" value="ALDEHYDE DEHYDROGENASE B-RELATED"/>
    <property type="match status" value="1"/>
</dbReference>
<feature type="domain" description="MaoC-like" evidence="3">
    <location>
        <begin position="543"/>
        <end position="652"/>
    </location>
</feature>
<dbReference type="InterPro" id="IPR011966">
    <property type="entry name" value="PaaN-DH"/>
</dbReference>
<dbReference type="InterPro" id="IPR016162">
    <property type="entry name" value="Ald_DH_N"/>
</dbReference>
<name>A0ABQ1KVQ5_9RHOB</name>
<sequence length="680" mass="73103">MTVRNVESFIAGAWLAPDSSAREIRDAVTGSVMARAGRSSVDASALIDHATGVGAPALQAMTFHDRARMLKALALYLQERKEVLYDLSFSTGATQKDHLIDVDGGIGTMLVIASKGRREMPDGHVYVDGGVEQLSRSGSFVGQHVCTPLQGVAVHINAFNFPVWGMLEKLAPTLLAGMPAIVKPATTTCYVTEACVRMLVESGILPDGALQLVTGGLGDLLDHLGPQDVVSFTGSAETAFGLRSAPNLLRNSVRFVAEQDSLNASILGPDAVAGTPEFDLFVTEVHREMTTKAGQKCTAIRRIIAPQAQVDAVLAAVSDRLRETVIGDPRDPATRMGPLVSDAQRRDVLDKCATLATEAERVFGDPDTFDVHGADARNGAFLLPMLYHCADPDAARHVHETEAFGPVATVMGYRDLSHAIALVNRGLGSLVASVITHDPDVAREMVMGAGACHGRLYFNNRDSMAEATGHGSPLPHMVHGGPGRAGGGEELGGVRGVLHYMQRTAVQGSPNILSAVTGQWVPGATTRQGPAHPFRRNFDDVQIGETLHTAEREVTLEDIEHFADFTGDTFYAHMDDDAAKRNPFFPGRVAHGYLLLSFAAGLFVDPDEGPVLANTGLDSLRFQKPVSAGDRIKVQLTVRQKTRRTESYGEVRWHVILRNQDDAPVAEYELLTMNAYADPR</sequence>